<evidence type="ECO:0000256" key="18">
    <source>
        <dbReference type="SAM" id="SignalP"/>
    </source>
</evidence>
<dbReference type="InterPro" id="IPR016186">
    <property type="entry name" value="C-type_lectin-like/link_sf"/>
</dbReference>
<keyword evidence="21" id="KW-1185">Reference proteome</keyword>
<dbReference type="InterPro" id="IPR001304">
    <property type="entry name" value="C-type_lectin-like"/>
</dbReference>
<evidence type="ECO:0000259" key="19">
    <source>
        <dbReference type="PROSITE" id="PS50041"/>
    </source>
</evidence>
<reference evidence="20" key="2">
    <citation type="submission" date="2025-08" db="UniProtKB">
        <authorList>
            <consortium name="Ensembl"/>
        </authorList>
    </citation>
    <scope>IDENTIFICATION</scope>
</reference>
<dbReference type="FunFam" id="3.10.100.10:FF:000082">
    <property type="entry name" value="CD302 antigen isoform X2"/>
    <property type="match status" value="1"/>
</dbReference>
<dbReference type="PRINTS" id="PR02045">
    <property type="entry name" value="F138DOMAIN"/>
</dbReference>
<gene>
    <name evidence="20" type="primary">CD302</name>
</gene>
<evidence type="ECO:0000256" key="2">
    <source>
        <dbReference type="ARBA" id="ARBA00004486"/>
    </source>
</evidence>
<feature type="signal peptide" evidence="18">
    <location>
        <begin position="1"/>
        <end position="22"/>
    </location>
</feature>
<keyword evidence="13" id="KW-0966">Cell projection</keyword>
<dbReference type="InterPro" id="IPR016187">
    <property type="entry name" value="CTDL_fold"/>
</dbReference>
<comment type="function">
    <text evidence="14">Potential multifunctional C-type lectin receptor that may play roles in endocytosis and phagocytosis as well as in cell adhesion and migration.</text>
</comment>
<dbReference type="Bgee" id="ENSMFAG00000038264">
    <property type="expression patterns" value="Expressed in liver and 13 other cell types or tissues"/>
</dbReference>
<feature type="chain" id="PRO_5030664784" description="CD302 antigen" evidence="18">
    <location>
        <begin position="23"/>
        <end position="302"/>
    </location>
</feature>
<evidence type="ECO:0000256" key="5">
    <source>
        <dbReference type="ARBA" id="ARBA00022692"/>
    </source>
</evidence>
<dbReference type="GO" id="GO:0016020">
    <property type="term" value="C:membrane"/>
    <property type="evidence" value="ECO:0007669"/>
    <property type="project" value="UniProtKB-SubCell"/>
</dbReference>
<evidence type="ECO:0000256" key="7">
    <source>
        <dbReference type="ARBA" id="ARBA00022734"/>
    </source>
</evidence>
<dbReference type="GeneTree" id="ENSGT01150000286973"/>
<evidence type="ECO:0000256" key="9">
    <source>
        <dbReference type="ARBA" id="ARBA00023136"/>
    </source>
</evidence>
<dbReference type="Ensembl" id="ENSMFAT00000086246.1">
    <property type="protein sequence ID" value="ENSMFAP00000050815.1"/>
    <property type="gene ID" value="ENSMFAG00000038264.2"/>
</dbReference>
<evidence type="ECO:0000256" key="1">
    <source>
        <dbReference type="ARBA" id="ARBA00004479"/>
    </source>
</evidence>
<dbReference type="Proteomes" id="UP000233100">
    <property type="component" value="Chromosome 12"/>
</dbReference>
<dbReference type="Pfam" id="PF00059">
    <property type="entry name" value="Lectin_C"/>
    <property type="match status" value="1"/>
</dbReference>
<keyword evidence="7" id="KW-0430">Lectin</keyword>
<dbReference type="PROSITE" id="PS50041">
    <property type="entry name" value="C_TYPE_LECTIN_2"/>
    <property type="match status" value="1"/>
</dbReference>
<evidence type="ECO:0000313" key="20">
    <source>
        <dbReference type="Ensembl" id="ENSMFAP00000050815.1"/>
    </source>
</evidence>
<evidence type="ECO:0000256" key="10">
    <source>
        <dbReference type="ARBA" id="ARBA00023157"/>
    </source>
</evidence>
<feature type="transmembrane region" description="Helical" evidence="17">
    <location>
        <begin position="169"/>
        <end position="193"/>
    </location>
</feature>
<dbReference type="PANTHER" id="PTHR12138">
    <property type="entry name" value="PRIMATE-EXPANDED PROTEIN FAMILY"/>
    <property type="match status" value="1"/>
</dbReference>
<dbReference type="PANTHER" id="PTHR12138:SF162">
    <property type="entry name" value="CHROMOSOME UNDETERMINED SCAFFOLD_275, WHOLE GENOME SHOTGUN SEQUENCE"/>
    <property type="match status" value="1"/>
</dbReference>
<dbReference type="GO" id="GO:0030175">
    <property type="term" value="C:filopodium"/>
    <property type="evidence" value="ECO:0007669"/>
    <property type="project" value="UniProtKB-SubCell"/>
</dbReference>
<evidence type="ECO:0000256" key="4">
    <source>
        <dbReference type="ARBA" id="ARBA00022490"/>
    </source>
</evidence>
<keyword evidence="12" id="KW-0325">Glycoprotein</keyword>
<evidence type="ECO:0000256" key="11">
    <source>
        <dbReference type="ARBA" id="ARBA00023170"/>
    </source>
</evidence>
<dbReference type="GO" id="GO:0006909">
    <property type="term" value="P:phagocytosis"/>
    <property type="evidence" value="ECO:0007669"/>
    <property type="project" value="Ensembl"/>
</dbReference>
<keyword evidence="4" id="KW-0963">Cytoplasm</keyword>
<reference evidence="20" key="3">
    <citation type="submission" date="2025-09" db="UniProtKB">
        <authorList>
            <consortium name="Ensembl"/>
        </authorList>
    </citation>
    <scope>IDENTIFICATION</scope>
</reference>
<evidence type="ECO:0000256" key="14">
    <source>
        <dbReference type="ARBA" id="ARBA00037495"/>
    </source>
</evidence>
<evidence type="ECO:0000256" key="13">
    <source>
        <dbReference type="ARBA" id="ARBA00023273"/>
    </source>
</evidence>
<reference evidence="20 21" key="1">
    <citation type="submission" date="2013-03" db="EMBL/GenBank/DDBJ databases">
        <authorList>
            <person name="Warren W."/>
            <person name="Wilson R.K."/>
        </authorList>
    </citation>
    <scope>NUCLEOTIDE SEQUENCE</scope>
</reference>
<dbReference type="CDD" id="cd00037">
    <property type="entry name" value="CLECT"/>
    <property type="match status" value="1"/>
</dbReference>
<keyword evidence="6 18" id="KW-0732">Signal</keyword>
<dbReference type="GO" id="GO:0005938">
    <property type="term" value="C:cell cortex"/>
    <property type="evidence" value="ECO:0007669"/>
    <property type="project" value="UniProtKB-SubCell"/>
</dbReference>
<dbReference type="AlphaFoldDB" id="A0A7N9CER7"/>
<keyword evidence="5 17" id="KW-0812">Transmembrane</keyword>
<evidence type="ECO:0000256" key="8">
    <source>
        <dbReference type="ARBA" id="ARBA00022989"/>
    </source>
</evidence>
<keyword evidence="9 17" id="KW-0472">Membrane</keyword>
<comment type="subcellular location">
    <subcellularLocation>
        <location evidence="2">Cell projection</location>
        <location evidence="2">Filopodium</location>
    </subcellularLocation>
    <subcellularLocation>
        <location evidence="3">Cytoplasm</location>
        <location evidence="3">Cell cortex</location>
    </subcellularLocation>
    <subcellularLocation>
        <location evidence="1">Membrane</location>
        <topology evidence="1">Single-pass type I membrane protein</topology>
    </subcellularLocation>
</comment>
<accession>A0A7N9CER7</accession>
<feature type="domain" description="C-type lectin" evidence="19">
    <location>
        <begin position="32"/>
        <end position="144"/>
    </location>
</feature>
<keyword evidence="10" id="KW-1015">Disulfide bond</keyword>
<dbReference type="Gene3D" id="3.10.100.10">
    <property type="entry name" value="Mannose-Binding Protein A, subunit A"/>
    <property type="match status" value="1"/>
</dbReference>
<evidence type="ECO:0000256" key="17">
    <source>
        <dbReference type="SAM" id="Phobius"/>
    </source>
</evidence>
<dbReference type="SMART" id="SM00034">
    <property type="entry name" value="CLECT"/>
    <property type="match status" value="1"/>
</dbReference>
<evidence type="ECO:0000256" key="3">
    <source>
        <dbReference type="ARBA" id="ARBA00004544"/>
    </source>
</evidence>
<evidence type="ECO:0000256" key="15">
    <source>
        <dbReference type="ARBA" id="ARBA00040676"/>
    </source>
</evidence>
<sequence length="302" mass="33739">MPLAAPPALLLPLLGLAATAVADCPSSTWIQFQDNCYIFLQEAIKVESIEDVRNQCTDHGADMISIHNEEENAFILDTLKKQWKGSDDILLGMFYDTDDASFKWFDNSNMTFDKWTDQDDGEDLIDTCAFLHIKTGEWKKGNCEVSFVEGTLCKTAIPYKRKYLSDNHILISALVIASIVILTVLGAIIWFLYKKHSDSRFTTVFSTAPQSPYNEDCVLVVGEENEYPVQFEFSSDSPASVPLVAGTTDICHHTWLFVFLVETRFHHIGWAGLKLLTSSDPPTLVSQSAGSTCVSHHARPTF</sequence>
<name>A0A7N9CER7_MACFA</name>
<keyword evidence="11" id="KW-0675">Receptor</keyword>
<evidence type="ECO:0000256" key="12">
    <source>
        <dbReference type="ARBA" id="ARBA00023180"/>
    </source>
</evidence>
<evidence type="ECO:0000256" key="16">
    <source>
        <dbReference type="ARBA" id="ARBA00075724"/>
    </source>
</evidence>
<keyword evidence="8 17" id="KW-1133">Transmembrane helix</keyword>
<evidence type="ECO:0000313" key="21">
    <source>
        <dbReference type="Proteomes" id="UP000233100"/>
    </source>
</evidence>
<protein>
    <recommendedName>
        <fullName evidence="15">CD302 antigen</fullName>
    </recommendedName>
    <alternativeName>
        <fullName evidence="16">C-type lectin domain family 13 member A</fullName>
    </alternativeName>
</protein>
<evidence type="ECO:0000256" key="6">
    <source>
        <dbReference type="ARBA" id="ARBA00022729"/>
    </source>
</evidence>
<dbReference type="SUPFAM" id="SSF56436">
    <property type="entry name" value="C-type lectin-like"/>
    <property type="match status" value="1"/>
</dbReference>
<proteinExistence type="predicted"/>
<dbReference type="GO" id="GO:0030246">
    <property type="term" value="F:carbohydrate binding"/>
    <property type="evidence" value="ECO:0007669"/>
    <property type="project" value="UniProtKB-KW"/>
</dbReference>
<organism evidence="20 21">
    <name type="scientific">Macaca fascicularis</name>
    <name type="common">Crab-eating macaque</name>
    <name type="synonym">Cynomolgus monkey</name>
    <dbReference type="NCBI Taxonomy" id="9541"/>
    <lineage>
        <taxon>Eukaryota</taxon>
        <taxon>Metazoa</taxon>
        <taxon>Chordata</taxon>
        <taxon>Craniata</taxon>
        <taxon>Vertebrata</taxon>
        <taxon>Euteleostomi</taxon>
        <taxon>Mammalia</taxon>
        <taxon>Eutheria</taxon>
        <taxon>Euarchontoglires</taxon>
        <taxon>Primates</taxon>
        <taxon>Haplorrhini</taxon>
        <taxon>Catarrhini</taxon>
        <taxon>Cercopithecidae</taxon>
        <taxon>Cercopithecinae</taxon>
        <taxon>Macaca</taxon>
    </lineage>
</organism>